<dbReference type="STRING" id="441959.B8MBI5"/>
<evidence type="ECO:0008006" key="4">
    <source>
        <dbReference type="Google" id="ProtNLM"/>
    </source>
</evidence>
<dbReference type="OMA" id="ETIHYTL"/>
<feature type="compositionally biased region" description="Acidic residues" evidence="1">
    <location>
        <begin position="1076"/>
        <end position="1085"/>
    </location>
</feature>
<protein>
    <recommendedName>
        <fullName evidence="4">Flo11</fullName>
    </recommendedName>
</protein>
<dbReference type="OrthoDB" id="5382203at2759"/>
<feature type="compositionally biased region" description="Low complexity" evidence="1">
    <location>
        <begin position="1156"/>
        <end position="1168"/>
    </location>
</feature>
<feature type="compositionally biased region" description="Polar residues" evidence="1">
    <location>
        <begin position="514"/>
        <end position="526"/>
    </location>
</feature>
<feature type="compositionally biased region" description="Basic and acidic residues" evidence="1">
    <location>
        <begin position="675"/>
        <end position="688"/>
    </location>
</feature>
<feature type="compositionally biased region" description="Polar residues" evidence="1">
    <location>
        <begin position="404"/>
        <end position="414"/>
    </location>
</feature>
<feature type="compositionally biased region" description="Polar residues" evidence="1">
    <location>
        <begin position="933"/>
        <end position="962"/>
    </location>
</feature>
<dbReference type="GeneID" id="8102031"/>
<dbReference type="AlphaFoldDB" id="B8MBI5"/>
<feature type="compositionally biased region" description="Basic and acidic residues" evidence="1">
    <location>
        <begin position="969"/>
        <end position="980"/>
    </location>
</feature>
<evidence type="ECO:0000313" key="2">
    <source>
        <dbReference type="EMBL" id="EED17849.1"/>
    </source>
</evidence>
<feature type="compositionally biased region" description="Polar residues" evidence="1">
    <location>
        <begin position="1170"/>
        <end position="1195"/>
    </location>
</feature>
<dbReference type="Proteomes" id="UP000001745">
    <property type="component" value="Unassembled WGS sequence"/>
</dbReference>
<feature type="compositionally biased region" description="Basic and acidic residues" evidence="1">
    <location>
        <begin position="534"/>
        <end position="543"/>
    </location>
</feature>
<sequence>MRNQQDIGDMSPLTRSRSVSVSSDATPKAMLSSPPPVDPSPAFIAPSSAAQIISVDMEQNEVMVSDEEGCINSNSLALLNGFLDYLLFSFLASAKSTQLSALRPAIADVLKPRLAREVVAAADEELGEYMGGGDEDELQEFRGGRAPHGEFDLVRAWKLARLRCMVYTRLGDLEEEEEDEYIVREGLDESGGAPRRFSGHAGNITPAAAIFLTSIIEYIGEHALVIAGENARNRVFSAARLASKLANPEGANQKMTVEESDMEKLALNSTLGRLWRTWKKGIRSSPILARSFSRESFARRSTTPSSKSAFAITDDIYGRDSRVDEHAEEKESRRRSIEPASIALPMNEKDVDEIEVPGLWVGEEEAETMQAAIAQKVRPRSLIVSRCSGPPTPTSPSRYPGTWPATNSPQHSRAQSVPVHIEIFKKADRSPVREAGLSLETVTENEGNETVLTTEAPTLEDRNVTSTSIPKKTEERSENELQPLATVSQTTSNEDIAHSMPGDAPGDEIVEGQGTYQRPKLNSLSMQRPKRKQSKDTTKKEGPDTYVVENRADYRDDHPSMQGGEMGRGVQSAPTQQNALHADDVSYAHESAQTILHPIAPTSHPRQLETDKQTTVEENINNLPRHSPNPSQQASSFYTESIGAPHSTSDDSEGSIHRSIPSRAASHAASVRSQPRQDDPSPGRERATVQRVYGPTTTSQASIRSRRSTSISEKRPLTSGSGASNVSSKLKVLIGRHPAEVDVPLPAPPRRSSDASRFAAGDDADEAALDELIKSDETIRFTLTPRTMREIEMPGSPRWNTARNDVHKDRTDTSDLATFFRTTAPPGEPVPAPRSTTEQEAPVICTKPAPSMIDSSRSHSAGGTVSEKSSPTSVHSTASPVSRTSSGSRAAMHQAREARVGGESVRDFAQFIRATGPRTEAGPSGHTRDGSESLVNSSRPETAQSISSRTTAKPRSSTNSAKRNGPRLQARDPAGHDSNKTSDLIDFIREGPPGASTHRIPRTVAPFRNTMDSDDLVLNETARDNDTRVTPSLASTGAESTSSSRAPLLSKSGPADAPPIPARKRRGPRDPYAIDVSDDEDEEQFSEPSIPSKPPRAEESLLDFLNSVPPPVTQKAPEPFILTSYPLPPNTPSGQTVSSVRNRFRRNTVTDKTPTSKKSMPSMRSPKTVTKPQISSPLPQSNGLPANRSGYSAQMTRERGLASQPSMPSLSRPARQTETGALADFLKNTGPPEPISRPPTIMSEDRKDSTFSKFFRRKRVEA</sequence>
<accession>B8MBI5</accession>
<dbReference type="InParanoid" id="B8MBI5"/>
<feature type="compositionally biased region" description="Polar residues" evidence="1">
    <location>
        <begin position="13"/>
        <end position="25"/>
    </location>
</feature>
<dbReference type="eggNOG" id="ENOG502QRX2">
    <property type="taxonomic scope" value="Eukaryota"/>
</dbReference>
<feature type="compositionally biased region" description="Low complexity" evidence="1">
    <location>
        <begin position="696"/>
        <end position="711"/>
    </location>
</feature>
<feature type="compositionally biased region" description="Low complexity" evidence="1">
    <location>
        <begin position="662"/>
        <end position="673"/>
    </location>
</feature>
<reference evidence="3" key="1">
    <citation type="journal article" date="2015" name="Genome Announc.">
        <title>Genome sequence of the AIDS-associated pathogen Penicillium marneffei (ATCC18224) and its near taxonomic relative Talaromyces stipitatus (ATCC10500).</title>
        <authorList>
            <person name="Nierman W.C."/>
            <person name="Fedorova-Abrams N.D."/>
            <person name="Andrianopoulos A."/>
        </authorList>
    </citation>
    <scope>NUCLEOTIDE SEQUENCE [LARGE SCALE GENOMIC DNA]</scope>
    <source>
        <strain evidence="3">ATCC 10500 / CBS 375.48 / QM 6759 / NRRL 1006</strain>
    </source>
</reference>
<feature type="compositionally biased region" description="Polar residues" evidence="1">
    <location>
        <begin position="853"/>
        <end position="888"/>
    </location>
</feature>
<organism evidence="2 3">
    <name type="scientific">Talaromyces stipitatus (strain ATCC 10500 / CBS 375.48 / QM 6759 / NRRL 1006)</name>
    <name type="common">Penicillium stipitatum</name>
    <dbReference type="NCBI Taxonomy" id="441959"/>
    <lineage>
        <taxon>Eukaryota</taxon>
        <taxon>Fungi</taxon>
        <taxon>Dikarya</taxon>
        <taxon>Ascomycota</taxon>
        <taxon>Pezizomycotina</taxon>
        <taxon>Eurotiomycetes</taxon>
        <taxon>Eurotiomycetidae</taxon>
        <taxon>Eurotiales</taxon>
        <taxon>Trichocomaceae</taxon>
        <taxon>Talaromyces</taxon>
        <taxon>Talaromyces sect. Talaromyces</taxon>
    </lineage>
</organism>
<evidence type="ECO:0000313" key="3">
    <source>
        <dbReference type="Proteomes" id="UP000001745"/>
    </source>
</evidence>
<feature type="compositionally biased region" description="Polar residues" evidence="1">
    <location>
        <begin position="616"/>
        <end position="639"/>
    </location>
</feature>
<proteinExistence type="predicted"/>
<feature type="compositionally biased region" description="Polar residues" evidence="1">
    <location>
        <begin position="485"/>
        <end position="494"/>
    </location>
</feature>
<feature type="region of interest" description="Disordered" evidence="1">
    <location>
        <begin position="1"/>
        <end position="41"/>
    </location>
</feature>
<evidence type="ECO:0000256" key="1">
    <source>
        <dbReference type="SAM" id="MobiDB-lite"/>
    </source>
</evidence>
<feature type="compositionally biased region" description="Basic and acidic residues" evidence="1">
    <location>
        <begin position="550"/>
        <end position="559"/>
    </location>
</feature>
<dbReference type="PhylomeDB" id="B8MBI5"/>
<dbReference type="EMBL" id="EQ962655">
    <property type="protein sequence ID" value="EED17849.1"/>
    <property type="molecule type" value="Genomic_DNA"/>
</dbReference>
<feature type="compositionally biased region" description="Basic and acidic residues" evidence="1">
    <location>
        <begin position="894"/>
        <end position="906"/>
    </location>
</feature>
<name>B8MBI5_TALSN</name>
<gene>
    <name evidence="2" type="ORF">TSTA_116390</name>
</gene>
<dbReference type="VEuPathDB" id="FungiDB:TSTA_116390"/>
<feature type="region of interest" description="Disordered" evidence="1">
    <location>
        <begin position="389"/>
        <end position="414"/>
    </location>
</feature>
<feature type="region of interest" description="Disordered" evidence="1">
    <location>
        <begin position="439"/>
        <end position="725"/>
    </location>
</feature>
<feature type="compositionally biased region" description="Low complexity" evidence="1">
    <location>
        <begin position="439"/>
        <end position="455"/>
    </location>
</feature>
<keyword evidence="3" id="KW-1185">Reference proteome</keyword>
<feature type="compositionally biased region" description="Polar residues" evidence="1">
    <location>
        <begin position="1203"/>
        <end position="1219"/>
    </location>
</feature>
<feature type="compositionally biased region" description="Basic and acidic residues" evidence="1">
    <location>
        <begin position="606"/>
        <end position="615"/>
    </location>
</feature>
<feature type="region of interest" description="Disordered" evidence="1">
    <location>
        <begin position="819"/>
        <end position="1250"/>
    </location>
</feature>
<dbReference type="HOGENOM" id="CLU_002983_1_0_1"/>
<feature type="region of interest" description="Disordered" evidence="1">
    <location>
        <begin position="739"/>
        <end position="758"/>
    </location>
</feature>
<dbReference type="RefSeq" id="XP_002481841.1">
    <property type="nucleotide sequence ID" value="XM_002481796.1"/>
</dbReference>
<feature type="region of interest" description="Disordered" evidence="1">
    <location>
        <begin position="321"/>
        <end position="341"/>
    </location>
</feature>
<feature type="compositionally biased region" description="Polar residues" evidence="1">
    <location>
        <begin position="1028"/>
        <end position="1045"/>
    </location>
</feature>
<feature type="compositionally biased region" description="Polar residues" evidence="1">
    <location>
        <begin position="1132"/>
        <end position="1141"/>
    </location>
</feature>
<feature type="compositionally biased region" description="Basic and acidic residues" evidence="1">
    <location>
        <begin position="321"/>
        <end position="337"/>
    </location>
</feature>